<reference evidence="10 11" key="1">
    <citation type="submission" date="2019-01" db="EMBL/GenBank/DDBJ databases">
        <title>Agromyces.</title>
        <authorList>
            <person name="Li J."/>
        </authorList>
    </citation>
    <scope>NUCLEOTIDE SEQUENCE [LARGE SCALE GENOMIC DNA]</scope>
    <source>
        <strain evidence="10 11">DSM 23870</strain>
    </source>
</reference>
<dbReference type="InterPro" id="IPR013012">
    <property type="entry name" value="PTS_EIIB_3"/>
</dbReference>
<feature type="modified residue" description="Phosphocysteine; by EIIA" evidence="7">
    <location>
        <position position="7"/>
    </location>
</feature>
<evidence type="ECO:0000313" key="9">
    <source>
        <dbReference type="EMBL" id="NYD66862.1"/>
    </source>
</evidence>
<evidence type="ECO:0000256" key="7">
    <source>
        <dbReference type="PROSITE-ProRule" id="PRU00423"/>
    </source>
</evidence>
<dbReference type="InterPro" id="IPR036095">
    <property type="entry name" value="PTS_EIIB-like_sf"/>
</dbReference>
<name>A0A4Q2MBQ9_9MICO</name>
<feature type="domain" description="PTS EIIB type-3" evidence="8">
    <location>
        <begin position="1"/>
        <end position="101"/>
    </location>
</feature>
<dbReference type="Pfam" id="PF02302">
    <property type="entry name" value="PTS_IIB"/>
    <property type="match status" value="1"/>
</dbReference>
<keyword evidence="3" id="KW-0762">Sugar transport</keyword>
<sequence length="101" mass="10499">MKIIIVCGAGASSTFVANRVRRAARERDLEAEVVATSEDRLDGALPGADVILLGHHLAARRDEFAARAATSAAVVAVMPESVFTSPAGDLALDLALDSIAR</sequence>
<dbReference type="AlphaFoldDB" id="A0A4Q2MBQ9"/>
<comment type="caution">
    <text evidence="10">The sequence shown here is derived from an EMBL/GenBank/DDBJ whole genome shotgun (WGS) entry which is preliminary data.</text>
</comment>
<dbReference type="GO" id="GO:0009401">
    <property type="term" value="P:phosphoenolpyruvate-dependent sugar phosphotransferase system"/>
    <property type="evidence" value="ECO:0007669"/>
    <property type="project" value="UniProtKB-KW"/>
</dbReference>
<dbReference type="EMBL" id="JACCBI010000001">
    <property type="protein sequence ID" value="NYD66862.1"/>
    <property type="molecule type" value="Genomic_DNA"/>
</dbReference>
<dbReference type="EMBL" id="SDPM01000002">
    <property type="protein sequence ID" value="RXZ87511.1"/>
    <property type="molecule type" value="Genomic_DNA"/>
</dbReference>
<dbReference type="Gene3D" id="3.40.50.2300">
    <property type="match status" value="1"/>
</dbReference>
<evidence type="ECO:0000256" key="2">
    <source>
        <dbReference type="ARBA" id="ARBA00022553"/>
    </source>
</evidence>
<reference evidence="9 12" key="2">
    <citation type="submission" date="2020-07" db="EMBL/GenBank/DDBJ databases">
        <title>Sequencing the genomes of 1000 actinobacteria strains.</title>
        <authorList>
            <person name="Klenk H.-P."/>
        </authorList>
    </citation>
    <scope>NUCLEOTIDE SEQUENCE [LARGE SCALE GENOMIC DNA]</scope>
    <source>
        <strain evidence="9 12">DSM 23870</strain>
    </source>
</reference>
<evidence type="ECO:0000256" key="1">
    <source>
        <dbReference type="ARBA" id="ARBA00022448"/>
    </source>
</evidence>
<keyword evidence="1" id="KW-0813">Transport</keyword>
<dbReference type="GO" id="GO:0016301">
    <property type="term" value="F:kinase activity"/>
    <property type="evidence" value="ECO:0007669"/>
    <property type="project" value="UniProtKB-KW"/>
</dbReference>
<dbReference type="Proteomes" id="UP000581087">
    <property type="component" value="Unassembled WGS sequence"/>
</dbReference>
<dbReference type="PANTHER" id="PTHR34581:SF2">
    <property type="entry name" value="PTS SYSTEM N,N'-DIACETYLCHITOBIOSE-SPECIFIC EIIB COMPONENT"/>
    <property type="match status" value="1"/>
</dbReference>
<evidence type="ECO:0000313" key="11">
    <source>
        <dbReference type="Proteomes" id="UP000292686"/>
    </source>
</evidence>
<keyword evidence="6" id="KW-0418">Kinase</keyword>
<evidence type="ECO:0000256" key="6">
    <source>
        <dbReference type="ARBA" id="ARBA00022777"/>
    </source>
</evidence>
<proteinExistence type="predicted"/>
<evidence type="ECO:0000259" key="8">
    <source>
        <dbReference type="PROSITE" id="PS51100"/>
    </source>
</evidence>
<dbReference type="RefSeq" id="WP_129173188.1">
    <property type="nucleotide sequence ID" value="NZ_JACCBI010000001.1"/>
</dbReference>
<dbReference type="PROSITE" id="PS51100">
    <property type="entry name" value="PTS_EIIB_TYPE_3"/>
    <property type="match status" value="1"/>
</dbReference>
<keyword evidence="5" id="KW-0598">Phosphotransferase system</keyword>
<evidence type="ECO:0000313" key="12">
    <source>
        <dbReference type="Proteomes" id="UP000581087"/>
    </source>
</evidence>
<dbReference type="SUPFAM" id="SSF52794">
    <property type="entry name" value="PTS system IIB component-like"/>
    <property type="match status" value="1"/>
</dbReference>
<keyword evidence="11" id="KW-1185">Reference proteome</keyword>
<evidence type="ECO:0000313" key="10">
    <source>
        <dbReference type="EMBL" id="RXZ87511.1"/>
    </source>
</evidence>
<dbReference type="InterPro" id="IPR051819">
    <property type="entry name" value="PTS_sugar-specific_EIIB"/>
</dbReference>
<dbReference type="InterPro" id="IPR003501">
    <property type="entry name" value="PTS_EIIB_2/3"/>
</dbReference>
<evidence type="ECO:0000256" key="3">
    <source>
        <dbReference type="ARBA" id="ARBA00022597"/>
    </source>
</evidence>
<dbReference type="PANTHER" id="PTHR34581">
    <property type="entry name" value="PTS SYSTEM N,N'-DIACETYLCHITOBIOSE-SPECIFIC EIIB COMPONENT"/>
    <property type="match status" value="1"/>
</dbReference>
<evidence type="ECO:0000256" key="4">
    <source>
        <dbReference type="ARBA" id="ARBA00022679"/>
    </source>
</evidence>
<protein>
    <submittedName>
        <fullName evidence="10">PTS IIB subunit</fullName>
    </submittedName>
    <submittedName>
        <fullName evidence="9">PTS system cellobiose-specific IIB component</fullName>
    </submittedName>
</protein>
<keyword evidence="4" id="KW-0808">Transferase</keyword>
<dbReference type="Proteomes" id="UP000292686">
    <property type="component" value="Unassembled WGS sequence"/>
</dbReference>
<accession>A0A4Q2MBQ9</accession>
<organism evidence="10 11">
    <name type="scientific">Agromyces atrinae</name>
    <dbReference type="NCBI Taxonomy" id="592376"/>
    <lineage>
        <taxon>Bacteria</taxon>
        <taxon>Bacillati</taxon>
        <taxon>Actinomycetota</taxon>
        <taxon>Actinomycetes</taxon>
        <taxon>Micrococcales</taxon>
        <taxon>Microbacteriaceae</taxon>
        <taxon>Agromyces</taxon>
    </lineage>
</organism>
<gene>
    <name evidence="9" type="ORF">BJ972_001381</name>
    <name evidence="10" type="ORF">ESP50_06240</name>
</gene>
<keyword evidence="2" id="KW-0597">Phosphoprotein</keyword>
<evidence type="ECO:0000256" key="5">
    <source>
        <dbReference type="ARBA" id="ARBA00022683"/>
    </source>
</evidence>
<dbReference type="GO" id="GO:0008982">
    <property type="term" value="F:protein-N(PI)-phosphohistidine-sugar phosphotransferase activity"/>
    <property type="evidence" value="ECO:0007669"/>
    <property type="project" value="InterPro"/>
</dbReference>